<dbReference type="InterPro" id="IPR009339">
    <property type="entry name" value="DUF998"/>
</dbReference>
<accession>R4SSD2</accession>
<protein>
    <recommendedName>
        <fullName evidence="4">DUF998 domain-containing protein</fullName>
    </recommendedName>
</protein>
<feature type="transmembrane region" description="Helical" evidence="1">
    <location>
        <begin position="21"/>
        <end position="44"/>
    </location>
</feature>
<dbReference type="KEGG" id="aoi:AORI_2899"/>
<gene>
    <name evidence="2" type="ORF">AORI_2899</name>
</gene>
<dbReference type="HOGENOM" id="CLU_093862_0_0_11"/>
<feature type="transmembrane region" description="Helical" evidence="1">
    <location>
        <begin position="164"/>
        <end position="182"/>
    </location>
</feature>
<keyword evidence="1" id="KW-0812">Transmembrane</keyword>
<feature type="transmembrane region" description="Helical" evidence="1">
    <location>
        <begin position="92"/>
        <end position="111"/>
    </location>
</feature>
<dbReference type="EMBL" id="CP003410">
    <property type="protein sequence ID" value="AGM05485.1"/>
    <property type="molecule type" value="Genomic_DNA"/>
</dbReference>
<evidence type="ECO:0000256" key="1">
    <source>
        <dbReference type="SAM" id="Phobius"/>
    </source>
</evidence>
<feature type="transmembrane region" description="Helical" evidence="1">
    <location>
        <begin position="202"/>
        <end position="221"/>
    </location>
</feature>
<keyword evidence="1" id="KW-1133">Transmembrane helix</keyword>
<evidence type="ECO:0000313" key="3">
    <source>
        <dbReference type="Proteomes" id="UP000013968"/>
    </source>
</evidence>
<sequence length="236" mass="24587">MGGYLSTMTTPQVTARSPLALLAAVVSVAGGALLILLLQVLPATSDISPVRRTISEYALSENKWIFDVAVLLVAFGSAIGFGALIRRKHLPALSAASVFCALWTVSLVVIVAFPKNNWAIGPSTGGTVHRIASVVAFVCLPLAVWFAAKAVFPSSPARRAVTRVLAVAALAWFGVILGAIVVSMNGGEPWWRAIPLGLVERAMALTGLIALASLLIPARVVTAPVTEQAEALEIAS</sequence>
<feature type="transmembrane region" description="Helical" evidence="1">
    <location>
        <begin position="131"/>
        <end position="152"/>
    </location>
</feature>
<reference evidence="2 3" key="1">
    <citation type="journal article" date="2013" name="BMC Genomics">
        <title>ContigScape: a Cytoscape plugin facilitating microbial genome gap closing.</title>
        <authorList>
            <person name="Tang B."/>
            <person name="Wang Q."/>
            <person name="Yang M."/>
            <person name="Xie F."/>
            <person name="Zhu Y."/>
            <person name="Zhuo Y."/>
            <person name="Wang S."/>
            <person name="Gao H."/>
            <person name="Ding X."/>
            <person name="Zhang L."/>
            <person name="Zhao G."/>
            <person name="Zheng H."/>
        </authorList>
    </citation>
    <scope>NUCLEOTIDE SEQUENCE [LARGE SCALE GENOMIC DNA]</scope>
    <source>
        <strain evidence="2 3">HCCB10007</strain>
    </source>
</reference>
<organism evidence="2 3">
    <name type="scientific">Amycolatopsis keratiniphila</name>
    <dbReference type="NCBI Taxonomy" id="129921"/>
    <lineage>
        <taxon>Bacteria</taxon>
        <taxon>Bacillati</taxon>
        <taxon>Actinomycetota</taxon>
        <taxon>Actinomycetes</taxon>
        <taxon>Pseudonocardiales</taxon>
        <taxon>Pseudonocardiaceae</taxon>
        <taxon>Amycolatopsis</taxon>
        <taxon>Amycolatopsis japonica group</taxon>
    </lineage>
</organism>
<evidence type="ECO:0000313" key="2">
    <source>
        <dbReference type="EMBL" id="AGM05485.1"/>
    </source>
</evidence>
<dbReference type="PATRIC" id="fig|1156913.3.peg.2970"/>
<name>R4SSD2_9PSEU</name>
<feature type="transmembrane region" description="Helical" evidence="1">
    <location>
        <begin position="64"/>
        <end position="85"/>
    </location>
</feature>
<keyword evidence="3" id="KW-1185">Reference proteome</keyword>
<dbReference type="AlphaFoldDB" id="R4SSD2"/>
<proteinExistence type="predicted"/>
<dbReference type="Pfam" id="PF06197">
    <property type="entry name" value="DUF998"/>
    <property type="match status" value="1"/>
</dbReference>
<keyword evidence="1" id="KW-0472">Membrane</keyword>
<evidence type="ECO:0008006" key="4">
    <source>
        <dbReference type="Google" id="ProtNLM"/>
    </source>
</evidence>
<dbReference type="Proteomes" id="UP000013968">
    <property type="component" value="Chromosome"/>
</dbReference>